<evidence type="ECO:0000313" key="5">
    <source>
        <dbReference type="EMBL" id="CAL1409081.1"/>
    </source>
</evidence>
<protein>
    <recommendedName>
        <fullName evidence="4">Gnk2-homologous domain-containing protein</fullName>
    </recommendedName>
</protein>
<dbReference type="InterPro" id="IPR038408">
    <property type="entry name" value="GNK2_sf"/>
</dbReference>
<dbReference type="Pfam" id="PF01657">
    <property type="entry name" value="Stress-antifung"/>
    <property type="match status" value="1"/>
</dbReference>
<keyword evidence="1 3" id="KW-0732">Signal</keyword>
<dbReference type="EMBL" id="OZ034821">
    <property type="protein sequence ID" value="CAL1409081.1"/>
    <property type="molecule type" value="Genomic_DNA"/>
</dbReference>
<keyword evidence="2" id="KW-0677">Repeat</keyword>
<gene>
    <name evidence="5" type="ORF">LTRI10_LOCUS48614</name>
</gene>
<proteinExistence type="predicted"/>
<evidence type="ECO:0000256" key="3">
    <source>
        <dbReference type="SAM" id="SignalP"/>
    </source>
</evidence>
<evidence type="ECO:0000256" key="1">
    <source>
        <dbReference type="ARBA" id="ARBA00022729"/>
    </source>
</evidence>
<dbReference type="PROSITE" id="PS51473">
    <property type="entry name" value="GNK2"/>
    <property type="match status" value="1"/>
</dbReference>
<evidence type="ECO:0000313" key="6">
    <source>
        <dbReference type="Proteomes" id="UP001497516"/>
    </source>
</evidence>
<dbReference type="CDD" id="cd23509">
    <property type="entry name" value="Gnk2-like"/>
    <property type="match status" value="1"/>
</dbReference>
<feature type="chain" id="PRO_5043785620" description="Gnk2-homologous domain-containing protein" evidence="3">
    <location>
        <begin position="25"/>
        <end position="147"/>
    </location>
</feature>
<dbReference type="AlphaFoldDB" id="A0AAV2GF59"/>
<organism evidence="5 6">
    <name type="scientific">Linum trigynum</name>
    <dbReference type="NCBI Taxonomy" id="586398"/>
    <lineage>
        <taxon>Eukaryota</taxon>
        <taxon>Viridiplantae</taxon>
        <taxon>Streptophyta</taxon>
        <taxon>Embryophyta</taxon>
        <taxon>Tracheophyta</taxon>
        <taxon>Spermatophyta</taxon>
        <taxon>Magnoliopsida</taxon>
        <taxon>eudicotyledons</taxon>
        <taxon>Gunneridae</taxon>
        <taxon>Pentapetalae</taxon>
        <taxon>rosids</taxon>
        <taxon>fabids</taxon>
        <taxon>Malpighiales</taxon>
        <taxon>Linaceae</taxon>
        <taxon>Linum</taxon>
    </lineage>
</organism>
<evidence type="ECO:0000256" key="2">
    <source>
        <dbReference type="ARBA" id="ARBA00022737"/>
    </source>
</evidence>
<accession>A0AAV2GF59</accession>
<name>A0AAV2GF59_9ROSI</name>
<dbReference type="Gene3D" id="3.30.430.20">
    <property type="entry name" value="Gnk2 domain, C-X8-C-X2-C motif"/>
    <property type="match status" value="1"/>
</dbReference>
<evidence type="ECO:0000259" key="4">
    <source>
        <dbReference type="PROSITE" id="PS51473"/>
    </source>
</evidence>
<dbReference type="Proteomes" id="UP001497516">
    <property type="component" value="Chromosome 8"/>
</dbReference>
<dbReference type="InterPro" id="IPR002902">
    <property type="entry name" value="GNK2"/>
</dbReference>
<keyword evidence="6" id="KW-1185">Reference proteome</keyword>
<sequence length="147" mass="16266">MANSFTPFFFLPLLFILMITTTTTVLENVVVKGDPNLTFISNLCGAEHDGVGSLRKDQARRLARKAVEYARPDLPYCGGTLEEPYMYYTVKCSASTSPADCTACVAYAANQLVEQNVCDDQWGAQITFASCFLRFETYIIPECPPPP</sequence>
<reference evidence="5 6" key="1">
    <citation type="submission" date="2024-04" db="EMBL/GenBank/DDBJ databases">
        <authorList>
            <person name="Fracassetti M."/>
        </authorList>
    </citation>
    <scope>NUCLEOTIDE SEQUENCE [LARGE SCALE GENOMIC DNA]</scope>
</reference>
<feature type="domain" description="Gnk2-homologous" evidence="4">
    <location>
        <begin position="33"/>
        <end position="140"/>
    </location>
</feature>
<feature type="signal peptide" evidence="3">
    <location>
        <begin position="1"/>
        <end position="24"/>
    </location>
</feature>